<name>A0A1W1Z6H4_9FLAO</name>
<keyword evidence="2" id="KW-1185">Reference proteome</keyword>
<protein>
    <submittedName>
        <fullName evidence="1">Uncharacterized protein</fullName>
    </submittedName>
</protein>
<proteinExistence type="predicted"/>
<evidence type="ECO:0000313" key="2">
    <source>
        <dbReference type="Proteomes" id="UP000192393"/>
    </source>
</evidence>
<dbReference type="AlphaFoldDB" id="A0A1W1Z6H4"/>
<dbReference type="RefSeq" id="WP_084016393.1">
    <property type="nucleotide sequence ID" value="NZ_FWXS01000002.1"/>
</dbReference>
<sequence>MKNFYTLIIVLTSIFSQCQDKYDQLIYNNYLNTNSILQGSNNVYLKIIDNMISPDFNIIKQKANEINLATNLITNFLDANERTNLDFIGDDKLTNEGQSFLQKYTELIQNLLSTLPSSNSKAGNYNEIYGYLYIETENFVELFNNRTITERKIIIQSIKNSILSISTDIFPNYIPAALKKNLSE</sequence>
<accession>A0A1W1Z6H4</accession>
<dbReference type="Proteomes" id="UP000192393">
    <property type="component" value="Unassembled WGS sequence"/>
</dbReference>
<dbReference type="EMBL" id="FWXS01000002">
    <property type="protein sequence ID" value="SMC43902.1"/>
    <property type="molecule type" value="Genomic_DNA"/>
</dbReference>
<dbReference type="STRING" id="1434700.SAMN06296427_102231"/>
<reference evidence="2" key="1">
    <citation type="submission" date="2017-04" db="EMBL/GenBank/DDBJ databases">
        <authorList>
            <person name="Varghese N."/>
            <person name="Submissions S."/>
        </authorList>
    </citation>
    <scope>NUCLEOTIDE SEQUENCE [LARGE SCALE GENOMIC DNA]</scope>
    <source>
        <strain evidence="2">CGMCC 1.12708</strain>
    </source>
</reference>
<organism evidence="1 2">
    <name type="scientific">Moheibacter sediminis</name>
    <dbReference type="NCBI Taxonomy" id="1434700"/>
    <lineage>
        <taxon>Bacteria</taxon>
        <taxon>Pseudomonadati</taxon>
        <taxon>Bacteroidota</taxon>
        <taxon>Flavobacteriia</taxon>
        <taxon>Flavobacteriales</taxon>
        <taxon>Weeksellaceae</taxon>
        <taxon>Moheibacter</taxon>
    </lineage>
</organism>
<evidence type="ECO:0000313" key="1">
    <source>
        <dbReference type="EMBL" id="SMC43902.1"/>
    </source>
</evidence>
<gene>
    <name evidence="1" type="ORF">SAMN06296427_102231</name>
</gene>